<keyword evidence="3" id="KW-0813">Transport</keyword>
<dbReference type="InterPro" id="IPR037682">
    <property type="entry name" value="TonB_C"/>
</dbReference>
<protein>
    <submittedName>
        <fullName evidence="13">TonB family protein</fullName>
    </submittedName>
</protein>
<evidence type="ECO:0000313" key="13">
    <source>
        <dbReference type="EMBL" id="ABS61996.1"/>
    </source>
</evidence>
<feature type="transmembrane region" description="Helical" evidence="11">
    <location>
        <begin position="21"/>
        <end position="42"/>
    </location>
</feature>
<dbReference type="OrthoDB" id="7433592at2"/>
<dbReference type="GO" id="GO:0031992">
    <property type="term" value="F:energy transducer activity"/>
    <property type="evidence" value="ECO:0007669"/>
    <property type="project" value="TreeGrafter"/>
</dbReference>
<evidence type="ECO:0000256" key="4">
    <source>
        <dbReference type="ARBA" id="ARBA00022475"/>
    </source>
</evidence>
<comment type="similarity">
    <text evidence="2">Belongs to the TonB family.</text>
</comment>
<feature type="region of interest" description="Disordered" evidence="10">
    <location>
        <begin position="62"/>
        <end position="147"/>
    </location>
</feature>
<organism evidence="13 14">
    <name type="scientific">Parvibaculum lavamentivorans (strain DS-1 / DSM 13023 / NCIMB 13966)</name>
    <dbReference type="NCBI Taxonomy" id="402881"/>
    <lineage>
        <taxon>Bacteria</taxon>
        <taxon>Pseudomonadati</taxon>
        <taxon>Pseudomonadota</taxon>
        <taxon>Alphaproteobacteria</taxon>
        <taxon>Hyphomicrobiales</taxon>
        <taxon>Parvibaculaceae</taxon>
        <taxon>Parvibaculum</taxon>
    </lineage>
</organism>
<feature type="compositionally biased region" description="Basic and acidic residues" evidence="10">
    <location>
        <begin position="111"/>
        <end position="124"/>
    </location>
</feature>
<dbReference type="GO" id="GO:0098797">
    <property type="term" value="C:plasma membrane protein complex"/>
    <property type="evidence" value="ECO:0007669"/>
    <property type="project" value="TreeGrafter"/>
</dbReference>
<evidence type="ECO:0000256" key="10">
    <source>
        <dbReference type="SAM" id="MobiDB-lite"/>
    </source>
</evidence>
<dbReference type="HOGENOM" id="CLU_076333_2_0_5"/>
<dbReference type="InterPro" id="IPR051045">
    <property type="entry name" value="TonB-dependent_transducer"/>
</dbReference>
<feature type="compositionally biased region" description="Polar residues" evidence="10">
    <location>
        <begin position="125"/>
        <end position="134"/>
    </location>
</feature>
<evidence type="ECO:0000256" key="1">
    <source>
        <dbReference type="ARBA" id="ARBA00004383"/>
    </source>
</evidence>
<gene>
    <name evidence="13" type="ordered locus">Plav_0373</name>
</gene>
<dbReference type="PANTHER" id="PTHR33446:SF2">
    <property type="entry name" value="PROTEIN TONB"/>
    <property type="match status" value="1"/>
</dbReference>
<keyword evidence="4" id="KW-1003">Cell membrane</keyword>
<dbReference type="STRING" id="402881.Plav_0373"/>
<dbReference type="Proteomes" id="UP000006377">
    <property type="component" value="Chromosome"/>
</dbReference>
<keyword evidence="8 11" id="KW-1133">Transmembrane helix</keyword>
<proteinExistence type="inferred from homology"/>
<dbReference type="EMBL" id="CP000774">
    <property type="protein sequence ID" value="ABS61996.1"/>
    <property type="molecule type" value="Genomic_DNA"/>
</dbReference>
<dbReference type="Gene3D" id="3.30.1150.10">
    <property type="match status" value="1"/>
</dbReference>
<dbReference type="PROSITE" id="PS52015">
    <property type="entry name" value="TONB_CTD"/>
    <property type="match status" value="1"/>
</dbReference>
<dbReference type="AlphaFoldDB" id="A7HQ13"/>
<dbReference type="NCBIfam" id="TIGR01352">
    <property type="entry name" value="tonB_Cterm"/>
    <property type="match status" value="1"/>
</dbReference>
<dbReference type="PANTHER" id="PTHR33446">
    <property type="entry name" value="PROTEIN TONB-RELATED"/>
    <property type="match status" value="1"/>
</dbReference>
<dbReference type="GO" id="GO:0055085">
    <property type="term" value="P:transmembrane transport"/>
    <property type="evidence" value="ECO:0007669"/>
    <property type="project" value="InterPro"/>
</dbReference>
<evidence type="ECO:0000256" key="5">
    <source>
        <dbReference type="ARBA" id="ARBA00022519"/>
    </source>
</evidence>
<feature type="compositionally biased region" description="Pro residues" evidence="10">
    <location>
        <begin position="92"/>
        <end position="110"/>
    </location>
</feature>
<keyword evidence="14" id="KW-1185">Reference proteome</keyword>
<keyword evidence="9 11" id="KW-0472">Membrane</keyword>
<sequence length="250" mass="26846">MTAANGAEGTGLTGVRPAWRAGAIFALAAHASVAAAVVFWPFGHQAPPEVASAISIELAPVVSAPPQPPTEAPPGPQMEETPPEETVEPEILPDPPLPRIEPAELPPPPEKTPEEKPEPVREVQLETTAPQSSPAPKAETAAAPVNAPPSAAEMRAMPTFQQLLLAHLERHKKYPRNARRRAQEGTAQLYFEMDREGRVIEYRLAASSGHVLLDEEVLAMLKRAEPLPALPAEIPGKTKSFRVPVVFNLN</sequence>
<dbReference type="eggNOG" id="COG0810">
    <property type="taxonomic scope" value="Bacteria"/>
</dbReference>
<evidence type="ECO:0000259" key="12">
    <source>
        <dbReference type="PROSITE" id="PS52015"/>
    </source>
</evidence>
<keyword evidence="7" id="KW-0653">Protein transport</keyword>
<dbReference type="SUPFAM" id="SSF74653">
    <property type="entry name" value="TolA/TonB C-terminal domain"/>
    <property type="match status" value="1"/>
</dbReference>
<accession>A7HQ13</accession>
<dbReference type="InterPro" id="IPR006260">
    <property type="entry name" value="TonB/TolA_C"/>
</dbReference>
<keyword evidence="5" id="KW-0997">Cell inner membrane</keyword>
<dbReference type="RefSeq" id="WP_011995287.1">
    <property type="nucleotide sequence ID" value="NC_009719.1"/>
</dbReference>
<evidence type="ECO:0000256" key="2">
    <source>
        <dbReference type="ARBA" id="ARBA00006555"/>
    </source>
</evidence>
<name>A7HQ13_PARL1</name>
<evidence type="ECO:0000256" key="3">
    <source>
        <dbReference type="ARBA" id="ARBA00022448"/>
    </source>
</evidence>
<keyword evidence="6 11" id="KW-0812">Transmembrane</keyword>
<evidence type="ECO:0000256" key="8">
    <source>
        <dbReference type="ARBA" id="ARBA00022989"/>
    </source>
</evidence>
<feature type="domain" description="TonB C-terminal" evidence="12">
    <location>
        <begin position="159"/>
        <end position="250"/>
    </location>
</feature>
<evidence type="ECO:0000256" key="11">
    <source>
        <dbReference type="SAM" id="Phobius"/>
    </source>
</evidence>
<comment type="subcellular location">
    <subcellularLocation>
        <location evidence="1">Cell inner membrane</location>
        <topology evidence="1">Single-pass membrane protein</topology>
        <orientation evidence="1">Periplasmic side</orientation>
    </subcellularLocation>
</comment>
<evidence type="ECO:0000256" key="9">
    <source>
        <dbReference type="ARBA" id="ARBA00023136"/>
    </source>
</evidence>
<dbReference type="Pfam" id="PF03544">
    <property type="entry name" value="TonB_C"/>
    <property type="match status" value="1"/>
</dbReference>
<dbReference type="KEGG" id="pla:Plav_0373"/>
<evidence type="ECO:0000256" key="6">
    <source>
        <dbReference type="ARBA" id="ARBA00022692"/>
    </source>
</evidence>
<dbReference type="GO" id="GO:0015031">
    <property type="term" value="P:protein transport"/>
    <property type="evidence" value="ECO:0007669"/>
    <property type="project" value="UniProtKB-KW"/>
</dbReference>
<evidence type="ECO:0000313" key="14">
    <source>
        <dbReference type="Proteomes" id="UP000006377"/>
    </source>
</evidence>
<feature type="compositionally biased region" description="Pro residues" evidence="10">
    <location>
        <begin position="63"/>
        <end position="76"/>
    </location>
</feature>
<reference evidence="13 14" key="1">
    <citation type="journal article" date="2011" name="Stand. Genomic Sci.">
        <title>Complete genome sequence of Parvibaculum lavamentivorans type strain (DS-1(T)).</title>
        <authorList>
            <person name="Schleheck D."/>
            <person name="Weiss M."/>
            <person name="Pitluck S."/>
            <person name="Bruce D."/>
            <person name="Land M.L."/>
            <person name="Han S."/>
            <person name="Saunders E."/>
            <person name="Tapia R."/>
            <person name="Detter C."/>
            <person name="Brettin T."/>
            <person name="Han J."/>
            <person name="Woyke T."/>
            <person name="Goodwin L."/>
            <person name="Pennacchio L."/>
            <person name="Nolan M."/>
            <person name="Cook A.M."/>
            <person name="Kjelleberg S."/>
            <person name="Thomas T."/>
        </authorList>
    </citation>
    <scope>NUCLEOTIDE SEQUENCE [LARGE SCALE GENOMIC DNA]</scope>
    <source>
        <strain evidence="14">DS-1 / DSM 13023 / NCIMB 13966</strain>
    </source>
</reference>
<evidence type="ECO:0000256" key="7">
    <source>
        <dbReference type="ARBA" id="ARBA00022927"/>
    </source>
</evidence>